<feature type="compositionally biased region" description="Basic and acidic residues" evidence="1">
    <location>
        <begin position="179"/>
        <end position="190"/>
    </location>
</feature>
<protein>
    <submittedName>
        <fullName evidence="2">Uncharacterized protein</fullName>
    </submittedName>
</protein>
<gene>
    <name evidence="2" type="ORF">EYF80_054018</name>
</gene>
<comment type="caution">
    <text evidence="2">The sequence shown here is derived from an EMBL/GenBank/DDBJ whole genome shotgun (WGS) entry which is preliminary data.</text>
</comment>
<dbReference type="Proteomes" id="UP000314294">
    <property type="component" value="Unassembled WGS sequence"/>
</dbReference>
<evidence type="ECO:0000313" key="3">
    <source>
        <dbReference type="Proteomes" id="UP000314294"/>
    </source>
</evidence>
<organism evidence="2 3">
    <name type="scientific">Liparis tanakae</name>
    <name type="common">Tanaka's snailfish</name>
    <dbReference type="NCBI Taxonomy" id="230148"/>
    <lineage>
        <taxon>Eukaryota</taxon>
        <taxon>Metazoa</taxon>
        <taxon>Chordata</taxon>
        <taxon>Craniata</taxon>
        <taxon>Vertebrata</taxon>
        <taxon>Euteleostomi</taxon>
        <taxon>Actinopterygii</taxon>
        <taxon>Neopterygii</taxon>
        <taxon>Teleostei</taxon>
        <taxon>Neoteleostei</taxon>
        <taxon>Acanthomorphata</taxon>
        <taxon>Eupercaria</taxon>
        <taxon>Perciformes</taxon>
        <taxon>Cottioidei</taxon>
        <taxon>Cottales</taxon>
        <taxon>Liparidae</taxon>
        <taxon>Liparis</taxon>
    </lineage>
</organism>
<keyword evidence="3" id="KW-1185">Reference proteome</keyword>
<feature type="compositionally biased region" description="Low complexity" evidence="1">
    <location>
        <begin position="43"/>
        <end position="52"/>
    </location>
</feature>
<evidence type="ECO:0000313" key="2">
    <source>
        <dbReference type="EMBL" id="TNN35821.1"/>
    </source>
</evidence>
<dbReference type="OrthoDB" id="8939600at2759"/>
<reference evidence="2 3" key="1">
    <citation type="submission" date="2019-03" db="EMBL/GenBank/DDBJ databases">
        <title>First draft genome of Liparis tanakae, snailfish: a comprehensive survey of snailfish specific genes.</title>
        <authorList>
            <person name="Kim W."/>
            <person name="Song I."/>
            <person name="Jeong J.-H."/>
            <person name="Kim D."/>
            <person name="Kim S."/>
            <person name="Ryu S."/>
            <person name="Song J.Y."/>
            <person name="Lee S.K."/>
        </authorList>
    </citation>
    <scope>NUCLEOTIDE SEQUENCE [LARGE SCALE GENOMIC DNA]</scope>
    <source>
        <tissue evidence="2">Muscle</tissue>
    </source>
</reference>
<feature type="region of interest" description="Disordered" evidence="1">
    <location>
        <begin position="36"/>
        <end position="57"/>
    </location>
</feature>
<sequence length="190" mass="20742">MLCDVKKLQSAEQGCSGGPWSLRRVPPKGQAVLFGAGEEVDRGSSCSPSRGSLSEDERRGDAMLRLWSLRRGSSFTFLTPGPQWDFGLANLWKRPRRAFPGRSVRSLRLHRVRGLEGLVSVAGRERESGFQPPVPSRSGSNRAGVRWNATVTDGESGPGLFVSPRQQVEAARDVSGPSDEQHSSFSRHDA</sequence>
<accession>A0A4Z2F4Z3</accession>
<proteinExistence type="predicted"/>
<dbReference type="EMBL" id="SRLO01001703">
    <property type="protein sequence ID" value="TNN35821.1"/>
    <property type="molecule type" value="Genomic_DNA"/>
</dbReference>
<feature type="region of interest" description="Disordered" evidence="1">
    <location>
        <begin position="125"/>
        <end position="190"/>
    </location>
</feature>
<dbReference type="AlphaFoldDB" id="A0A4Z2F4Z3"/>
<evidence type="ECO:0000256" key="1">
    <source>
        <dbReference type="SAM" id="MobiDB-lite"/>
    </source>
</evidence>
<name>A0A4Z2F4Z3_9TELE</name>